<dbReference type="EMBL" id="JBHXOF010000019">
    <property type="protein sequence ID" value="MFD4216287.1"/>
    <property type="molecule type" value="Genomic_DNA"/>
</dbReference>
<comment type="caution">
    <text evidence="1">The sequence shown here is derived from an EMBL/GenBank/DDBJ whole genome shotgun (WGS) entry which is preliminary data.</text>
</comment>
<proteinExistence type="predicted"/>
<protein>
    <submittedName>
        <fullName evidence="1">Uncharacterized protein</fullName>
    </submittedName>
</protein>
<accession>A0ABW6EPG6</accession>
<evidence type="ECO:0000313" key="2">
    <source>
        <dbReference type="Proteomes" id="UP001598251"/>
    </source>
</evidence>
<keyword evidence="2" id="KW-1185">Reference proteome</keyword>
<dbReference type="RefSeq" id="WP_382827086.1">
    <property type="nucleotide sequence ID" value="NZ_JBHXLY010000015.1"/>
</dbReference>
<reference evidence="1 2" key="1">
    <citation type="submission" date="2024-09" db="EMBL/GenBank/DDBJ databases">
        <title>The Natural Products Discovery Center: Release of the First 8490 Sequenced Strains for Exploring Actinobacteria Biosynthetic Diversity.</title>
        <authorList>
            <person name="Kalkreuter E."/>
            <person name="Kautsar S.A."/>
            <person name="Yang D."/>
            <person name="Bader C.D."/>
            <person name="Teijaro C.N."/>
            <person name="Fluegel L."/>
            <person name="Davis C.M."/>
            <person name="Simpson J.R."/>
            <person name="Lauterbach L."/>
            <person name="Steele A.D."/>
            <person name="Gui C."/>
            <person name="Meng S."/>
            <person name="Li G."/>
            <person name="Viehrig K."/>
            <person name="Ye F."/>
            <person name="Su P."/>
            <person name="Kiefer A.F."/>
            <person name="Nichols A."/>
            <person name="Cepeda A.J."/>
            <person name="Yan W."/>
            <person name="Fan B."/>
            <person name="Jiang Y."/>
            <person name="Adhikari A."/>
            <person name="Zheng C.-J."/>
            <person name="Schuster L."/>
            <person name="Cowan T.M."/>
            <person name="Smanski M.J."/>
            <person name="Chevrette M.G."/>
            <person name="De Carvalho L.P.S."/>
            <person name="Shen B."/>
        </authorList>
    </citation>
    <scope>NUCLEOTIDE SEQUENCE [LARGE SCALE GENOMIC DNA]</scope>
    <source>
        <strain evidence="1 2">NPDC058546</strain>
    </source>
</reference>
<sequence length="326" mass="35620">MDMADLLGQENASWCAFGTWASRTAGLSIRGESAPAIVRTAVNFARRVPPRFPAIGGSFGRVVQQVSENVAWGNLLVFQDLGPLFVKLIENLGRPESVGPPVTPSASATPEVLVVERCVATLRAGSAGEGGQDLLISAVRSYGRAYSATHPGERAEHVLLANLYVGLHEQIKLQQPIAQALSWPMDTRRTPPPLRRQLQRSWESVVTRQLMELRLPAADFTATRRLASQRIGSDIGRTPGGARFPATLTHLKNIELKALLYDIDRTPNTLTGSAADNWRMLGDRMNFVADLFRTRQQERHLFQTPFTAEQTAVIREGGIPVGAPLG</sequence>
<gene>
    <name evidence="1" type="ORF">ACFWSS_25805</name>
</gene>
<organism evidence="1 2">
    <name type="scientific">Streptomyces sindenensis</name>
    <dbReference type="NCBI Taxonomy" id="67363"/>
    <lineage>
        <taxon>Bacteria</taxon>
        <taxon>Bacillati</taxon>
        <taxon>Actinomycetota</taxon>
        <taxon>Actinomycetes</taxon>
        <taxon>Kitasatosporales</taxon>
        <taxon>Streptomycetaceae</taxon>
        <taxon>Streptomyces</taxon>
    </lineage>
</organism>
<dbReference type="Proteomes" id="UP001598251">
    <property type="component" value="Unassembled WGS sequence"/>
</dbReference>
<evidence type="ECO:0000313" key="1">
    <source>
        <dbReference type="EMBL" id="MFD4216287.1"/>
    </source>
</evidence>
<name>A0ABW6EPG6_9ACTN</name>